<evidence type="ECO:0000313" key="1">
    <source>
        <dbReference type="EMBL" id="SEM17784.1"/>
    </source>
</evidence>
<protein>
    <recommendedName>
        <fullName evidence="3">Nucleotidyl transferase AbiEii toxin, Type IV TA system</fullName>
    </recommendedName>
</protein>
<sequence>MGGFAPFHARVAAALAPARERYALVLAGGYALRPYSGRICGGLGFVTAAAPLIDAAAAAVRACRAAGLDVLVGDATVRESRLTVTDPDSGRSCPLTLLREALQRPPVRWEGLPVLHPDDAAGLAMRALHGRGLARDLIDVAAVSHLYSFRELERLAGPHCDGFSPRELAGRLEFAALMRDEEFEAYGLGEGRIGEIRRFADAWVEDIKLRRADDGDTDHDFPDLPPVD</sequence>
<reference evidence="1 2" key="1">
    <citation type="submission" date="2016-10" db="EMBL/GenBank/DDBJ databases">
        <authorList>
            <person name="de Groot N.N."/>
        </authorList>
    </citation>
    <scope>NUCLEOTIDE SEQUENCE [LARGE SCALE GENOMIC DNA]</scope>
    <source>
        <strain evidence="1 2">DSM 43357</strain>
    </source>
</reference>
<evidence type="ECO:0000313" key="2">
    <source>
        <dbReference type="Proteomes" id="UP000198953"/>
    </source>
</evidence>
<dbReference type="EMBL" id="FOBF01000010">
    <property type="protein sequence ID" value="SEM17784.1"/>
    <property type="molecule type" value="Genomic_DNA"/>
</dbReference>
<dbReference type="AlphaFoldDB" id="A0A1H7W8Z1"/>
<proteinExistence type="predicted"/>
<evidence type="ECO:0008006" key="3">
    <source>
        <dbReference type="Google" id="ProtNLM"/>
    </source>
</evidence>
<keyword evidence="2" id="KW-1185">Reference proteome</keyword>
<accession>A0A1H7W8Z1</accession>
<dbReference type="Proteomes" id="UP000198953">
    <property type="component" value="Unassembled WGS sequence"/>
</dbReference>
<dbReference type="STRING" id="46177.SAMN05660976_04406"/>
<organism evidence="1 2">
    <name type="scientific">Nonomuraea pusilla</name>
    <dbReference type="NCBI Taxonomy" id="46177"/>
    <lineage>
        <taxon>Bacteria</taxon>
        <taxon>Bacillati</taxon>
        <taxon>Actinomycetota</taxon>
        <taxon>Actinomycetes</taxon>
        <taxon>Streptosporangiales</taxon>
        <taxon>Streptosporangiaceae</taxon>
        <taxon>Nonomuraea</taxon>
    </lineage>
</organism>
<gene>
    <name evidence="1" type="ORF">SAMN05660976_04406</name>
</gene>
<name>A0A1H7W8Z1_9ACTN</name>
<dbReference type="OrthoDB" id="3870258at2"/>